<dbReference type="Gene3D" id="1.10.10.620">
    <property type="entry name" value="ribosome modulation factor like domain"/>
    <property type="match status" value="1"/>
</dbReference>
<sequence length="73" mass="7829">MTTDAYAQGRMAFEHNHPMSSCQYPVGSDLRGKWMDGWHAARNAAPAGDGAHSGMMADARRAASLGRPDAHES</sequence>
<dbReference type="NCBIfam" id="NF041886">
    <property type="entry name" value="Rmf_CrpP_fam"/>
    <property type="match status" value="1"/>
</dbReference>
<dbReference type="InterPro" id="IPR023200">
    <property type="entry name" value="RMF_sf"/>
</dbReference>
<comment type="caution">
    <text evidence="4">The sequence shown here is derived from an EMBL/GenBank/DDBJ whole genome shotgun (WGS) entry which is preliminary data.</text>
</comment>
<reference evidence="4 5" key="1">
    <citation type="submission" date="2021-03" db="EMBL/GenBank/DDBJ databases">
        <title>Whole genome sequence of Jiella sp. MQZ13P-4.</title>
        <authorList>
            <person name="Tuo L."/>
        </authorList>
    </citation>
    <scope>NUCLEOTIDE SEQUENCE [LARGE SCALE GENOMIC DNA]</scope>
    <source>
        <strain evidence="4 5">MQZ13P-4</strain>
    </source>
</reference>
<accession>A0ABS3J9J9</accession>
<evidence type="ECO:0000313" key="4">
    <source>
        <dbReference type="EMBL" id="MBO0906351.1"/>
    </source>
</evidence>
<protein>
    <recommendedName>
        <fullName evidence="6">Ribosome modulation factor</fullName>
    </recommendedName>
</protein>
<dbReference type="RefSeq" id="WP_207352982.1">
    <property type="nucleotide sequence ID" value="NZ_JAFMPY010000038.1"/>
</dbReference>
<keyword evidence="2" id="KW-0810">Translation regulation</keyword>
<keyword evidence="1" id="KW-0963">Cytoplasm</keyword>
<evidence type="ECO:0000313" key="5">
    <source>
        <dbReference type="Proteomes" id="UP000664288"/>
    </source>
</evidence>
<name>A0ABS3J9J9_9HYPH</name>
<gene>
    <name evidence="4" type="ORF">J1C47_22100</name>
</gene>
<dbReference type="Proteomes" id="UP000664288">
    <property type="component" value="Unassembled WGS sequence"/>
</dbReference>
<evidence type="ECO:0000256" key="3">
    <source>
        <dbReference type="SAM" id="MobiDB-lite"/>
    </source>
</evidence>
<dbReference type="Pfam" id="PF04957">
    <property type="entry name" value="RMF"/>
    <property type="match status" value="1"/>
</dbReference>
<feature type="region of interest" description="Disordered" evidence="3">
    <location>
        <begin position="46"/>
        <end position="73"/>
    </location>
</feature>
<proteinExistence type="predicted"/>
<dbReference type="EMBL" id="JAFMPY010000038">
    <property type="protein sequence ID" value="MBO0906351.1"/>
    <property type="molecule type" value="Genomic_DNA"/>
</dbReference>
<evidence type="ECO:0000256" key="2">
    <source>
        <dbReference type="ARBA" id="ARBA00022845"/>
    </source>
</evidence>
<dbReference type="InterPro" id="IPR007040">
    <property type="entry name" value="Ribosome_modulation_factor"/>
</dbReference>
<evidence type="ECO:0008006" key="6">
    <source>
        <dbReference type="Google" id="ProtNLM"/>
    </source>
</evidence>
<evidence type="ECO:0000256" key="1">
    <source>
        <dbReference type="ARBA" id="ARBA00022490"/>
    </source>
</evidence>
<organism evidence="4 5">
    <name type="scientific">Jiella sonneratiae</name>
    <dbReference type="NCBI Taxonomy" id="2816856"/>
    <lineage>
        <taxon>Bacteria</taxon>
        <taxon>Pseudomonadati</taxon>
        <taxon>Pseudomonadota</taxon>
        <taxon>Alphaproteobacteria</taxon>
        <taxon>Hyphomicrobiales</taxon>
        <taxon>Aurantimonadaceae</taxon>
        <taxon>Jiella</taxon>
    </lineage>
</organism>
<keyword evidence="5" id="KW-1185">Reference proteome</keyword>